<sequence>MLKFNLSLHVANIGPGSWRFNPQLLAHEQYCDFLRDSLDSFFDSNRTFTSHQTQWDALKILLKRTAMHYGAKASYQRRNKLADLQARRSQILEHQQQQPHQSVSLDQQLQDIEKDIASEAKTDVARLLIRSNTKWTEEGENNTKYFFRVLKGRTQQVTLSRIRDPIRNTYSTTPAAMISQARSFYKTLYSPDPHDQDALDTILSTLPTDVISQGQQEDLMTPVSLDTLEELLQRSPRLKSPGLDGLSFEVYRYLFHNHKRTRDLLLQVVQDAQQGLFPPSWLETRTVLLFKKGDKDLLSNWRPLSMINCDAKLFTKLIANRLHKCLDKIINPFQTGFMHHRLISDNGWVTQALMHHIKTVDPDDTSVAVLLDQEKAYDRVHPQYLQQVLTHLGFPSSLIQTLISLFFSTQVHVSLNGWLAAPFTQHRGLRQGDPLSPLLFNIAFEPLLRSIICHRAMNGVNIPDTRQWLSTTQLAQSSDVVVKLLAYADDLIVFLRNVEEWETLQELLHTYGRASNAKINLQKTTMLSMTGRPHQRWQDLTHRTGITWHDSSTATPAIYLGYPLYNSPAQLTTFLTGLTNKLERHINIVKGRNLSVKGKAIVVNSLLLARIWHVTRVTIVPQKWIQAVDKLVREYICTFYPRPSLNFLCRPKTEGGLGIINTRDQILALHQVYVHRLLSNRRPNPLTGVINVLVRLHTGHNSVMPFLMSAKRYDRQLAKMPHLLHLSKLLQRLPMISISPLWTPRITRYVPLEVAIQPTPHCPTVLRLPKQEVVQDFLSYDNMTNTYDRHYTTPATRHRQLWLALLDGDCQWHPVLADQQTPHYVTPPPSDPPWFNISSLQHWVITHSTKNNKGEVTITTVPIYDATPRFLRYHWLHQAVDAYALPPATIPRAPPPMAFITKAQWRRFWKLPMPHKARNCWWRFLIQKLPTRLATRHAQSRSLADSRSRISFFPETVDLEDEGESAGTSDEELLGGCDVLMPVVPKIPTITSQPMPLIGRKYDHAVIHSCNGSGWTMEEQQRTVNIMDAYGLRPIAIIDEHQVETNALTHSSNMPACINGDMKITATAPLKKRKLDSVSGLVCLDASLIGALSSGPYADHFLNETYLELNDELAIFLNQDWSVYPNLRFACSRLLAGILFQNTGTGKILVANSIEVYARDRNMDSHNKTFKASKNKTPISSLPPKVCRSRNVWPTTLTDVDGMKLILGTKIFNALVTSSLRLDKHFEPEIGPGTCHFVLENDLQSLNTKIFIKEEAWKAAKVLAENKSANFISCYDIVHQMRQLRTRFHHRQCPVEHHSCSPTLASGALAC</sequence>
<evidence type="ECO:0000313" key="3">
    <source>
        <dbReference type="Proteomes" id="UP000078561"/>
    </source>
</evidence>
<dbReference type="PROSITE" id="PS50878">
    <property type="entry name" value="RT_POL"/>
    <property type="match status" value="1"/>
</dbReference>
<dbReference type="CDD" id="cd01650">
    <property type="entry name" value="RT_nLTR_like"/>
    <property type="match status" value="1"/>
</dbReference>
<dbReference type="STRING" id="4829.A0A163MS57"/>
<keyword evidence="3" id="KW-1185">Reference proteome</keyword>
<gene>
    <name evidence="2" type="primary">ABSGL_13762.1 scaffold 14320</name>
</gene>
<reference evidence="2" key="1">
    <citation type="submission" date="2016-04" db="EMBL/GenBank/DDBJ databases">
        <authorList>
            <person name="Evans L.H."/>
            <person name="Alamgir A."/>
            <person name="Owens N."/>
            <person name="Weber N.D."/>
            <person name="Virtaneva K."/>
            <person name="Barbian K."/>
            <person name="Babar A."/>
            <person name="Rosenke K."/>
        </authorList>
    </citation>
    <scope>NUCLEOTIDE SEQUENCE [LARGE SCALE GENOMIC DNA]</scope>
    <source>
        <strain evidence="2">CBS 101.48</strain>
    </source>
</reference>
<dbReference type="InterPro" id="IPR000477">
    <property type="entry name" value="RT_dom"/>
</dbReference>
<dbReference type="OrthoDB" id="2417874at2759"/>
<organism evidence="2">
    <name type="scientific">Absidia glauca</name>
    <name type="common">Pin mould</name>
    <dbReference type="NCBI Taxonomy" id="4829"/>
    <lineage>
        <taxon>Eukaryota</taxon>
        <taxon>Fungi</taxon>
        <taxon>Fungi incertae sedis</taxon>
        <taxon>Mucoromycota</taxon>
        <taxon>Mucoromycotina</taxon>
        <taxon>Mucoromycetes</taxon>
        <taxon>Mucorales</taxon>
        <taxon>Cunninghamellaceae</taxon>
        <taxon>Absidia</taxon>
    </lineage>
</organism>
<dbReference type="EMBL" id="LT554883">
    <property type="protein sequence ID" value="SAM08101.1"/>
    <property type="molecule type" value="Genomic_DNA"/>
</dbReference>
<feature type="domain" description="Reverse transcriptase" evidence="1">
    <location>
        <begin position="270"/>
        <end position="564"/>
    </location>
</feature>
<evidence type="ECO:0000313" key="2">
    <source>
        <dbReference type="EMBL" id="SAM08101.1"/>
    </source>
</evidence>
<dbReference type="Proteomes" id="UP000078561">
    <property type="component" value="Unassembled WGS sequence"/>
</dbReference>
<dbReference type="Pfam" id="PF00078">
    <property type="entry name" value="RVT_1"/>
    <property type="match status" value="1"/>
</dbReference>
<name>A0A163MS57_ABSGL</name>
<evidence type="ECO:0000259" key="1">
    <source>
        <dbReference type="PROSITE" id="PS50878"/>
    </source>
</evidence>
<dbReference type="PANTHER" id="PTHR19446">
    <property type="entry name" value="REVERSE TRANSCRIPTASES"/>
    <property type="match status" value="1"/>
</dbReference>
<accession>A0A163MS57</accession>
<dbReference type="SUPFAM" id="SSF56672">
    <property type="entry name" value="DNA/RNA polymerases"/>
    <property type="match status" value="1"/>
</dbReference>
<dbReference type="InterPro" id="IPR043502">
    <property type="entry name" value="DNA/RNA_pol_sf"/>
</dbReference>
<dbReference type="InParanoid" id="A0A163MS57"/>
<protein>
    <recommendedName>
        <fullName evidence="1">Reverse transcriptase domain-containing protein</fullName>
    </recommendedName>
</protein>
<proteinExistence type="predicted"/>